<dbReference type="InterPro" id="IPR019734">
    <property type="entry name" value="TPR_rpt"/>
</dbReference>
<evidence type="ECO:0008006" key="5">
    <source>
        <dbReference type="Google" id="ProtNLM"/>
    </source>
</evidence>
<dbReference type="PROSITE" id="PS50005">
    <property type="entry name" value="TPR"/>
    <property type="match status" value="1"/>
</dbReference>
<feature type="chain" id="PRO_5046103830" description="Tetratricopeptide repeat protein" evidence="2">
    <location>
        <begin position="19"/>
        <end position="468"/>
    </location>
</feature>
<evidence type="ECO:0000313" key="3">
    <source>
        <dbReference type="EMBL" id="BDG10044.1"/>
    </source>
</evidence>
<accession>A0ABM7XDS8</accession>
<dbReference type="InterPro" id="IPR011990">
    <property type="entry name" value="TPR-like_helical_dom_sf"/>
</dbReference>
<dbReference type="EMBL" id="AP025592">
    <property type="protein sequence ID" value="BDG10044.1"/>
    <property type="molecule type" value="Genomic_DNA"/>
</dbReference>
<feature type="repeat" description="TPR" evidence="1">
    <location>
        <begin position="31"/>
        <end position="64"/>
    </location>
</feature>
<reference evidence="4" key="1">
    <citation type="journal article" date="2022" name="Int. J. Syst. Evol. Microbiol.">
        <title>Anaeromyxobacter oryzae sp. nov., Anaeromyxobacter diazotrophicus sp. nov. and Anaeromyxobacter paludicola sp. nov., isolated from paddy soils.</title>
        <authorList>
            <person name="Itoh H."/>
            <person name="Xu Z."/>
            <person name="Mise K."/>
            <person name="Masuda Y."/>
            <person name="Ushijima N."/>
            <person name="Hayakawa C."/>
            <person name="Shiratori Y."/>
            <person name="Senoo K."/>
        </authorList>
    </citation>
    <scope>NUCLEOTIDE SEQUENCE [LARGE SCALE GENOMIC DNA]</scope>
    <source>
        <strain evidence="4">Red630</strain>
    </source>
</reference>
<dbReference type="Pfam" id="PF13432">
    <property type="entry name" value="TPR_16"/>
    <property type="match status" value="1"/>
</dbReference>
<keyword evidence="1" id="KW-0802">TPR repeat</keyword>
<evidence type="ECO:0000256" key="2">
    <source>
        <dbReference type="SAM" id="SignalP"/>
    </source>
</evidence>
<gene>
    <name evidence="3" type="ORF">AMPC_31570</name>
</gene>
<dbReference type="Proteomes" id="UP001162734">
    <property type="component" value="Chromosome"/>
</dbReference>
<dbReference type="Gene3D" id="1.25.40.10">
    <property type="entry name" value="Tetratricopeptide repeat domain"/>
    <property type="match status" value="1"/>
</dbReference>
<feature type="signal peptide" evidence="2">
    <location>
        <begin position="1"/>
        <end position="18"/>
    </location>
</feature>
<dbReference type="RefSeq" id="WP_248342439.1">
    <property type="nucleotide sequence ID" value="NZ_AP025592.1"/>
</dbReference>
<keyword evidence="2" id="KW-0732">Signal</keyword>
<evidence type="ECO:0000313" key="4">
    <source>
        <dbReference type="Proteomes" id="UP001162734"/>
    </source>
</evidence>
<evidence type="ECO:0000256" key="1">
    <source>
        <dbReference type="PROSITE-ProRule" id="PRU00339"/>
    </source>
</evidence>
<sequence length="468" mass="48950">MIPALFSALLLSALDPCAAVAPADTRDPAGALVYQEVGDSERAAGSRDAAVAAYREALRRDPAGRAARTALDALCHDGPPAPAAFQQGLGLMQAGDVRGAIPRLQQARAAGPDPSAALLEGICHYELGEDAAARPLLREAESAPEHRDLARYYLGLVALREGASDEAARLFDAASENPALAHLASDLARVAHRDGKLVLSVLGESGWDSNVVLAPGGFGPSSAEDGTWGVSATGLYRPLGAAGTYLRGSGFLHQQFSLGSYDLGGLDGAAGWQLGGPGRGALAEYDFGHRTFGGSSFLDAHRLLASGWLTAAGATWSATWFGRVESYAGPWDPFSGFLQRGEARATFALGRQTLAGLAYGVSRDATRQAVLDFTEHGPSALLRLGVARRLRLGVDLGLAFRRYGAYDPALSARRGDAYLDAAAFTEYDLTSHLVARVALAGRKAFSNVAAFDYAKLAPTVGLAWIGGW</sequence>
<organism evidence="3 4">
    <name type="scientific">Anaeromyxobacter paludicola</name>
    <dbReference type="NCBI Taxonomy" id="2918171"/>
    <lineage>
        <taxon>Bacteria</taxon>
        <taxon>Pseudomonadati</taxon>
        <taxon>Myxococcota</taxon>
        <taxon>Myxococcia</taxon>
        <taxon>Myxococcales</taxon>
        <taxon>Cystobacterineae</taxon>
        <taxon>Anaeromyxobacteraceae</taxon>
        <taxon>Anaeromyxobacter</taxon>
    </lineage>
</organism>
<name>A0ABM7XDS8_9BACT</name>
<protein>
    <recommendedName>
        <fullName evidence="5">Tetratricopeptide repeat protein</fullName>
    </recommendedName>
</protein>
<dbReference type="SUPFAM" id="SSF48452">
    <property type="entry name" value="TPR-like"/>
    <property type="match status" value="1"/>
</dbReference>
<proteinExistence type="predicted"/>
<keyword evidence="4" id="KW-1185">Reference proteome</keyword>